<accession>A0ABQ7GPV0</accession>
<evidence type="ECO:0000313" key="2">
    <source>
        <dbReference type="Proteomes" id="UP000815325"/>
    </source>
</evidence>
<protein>
    <recommendedName>
        <fullName evidence="3">Secreted protein</fullName>
    </recommendedName>
</protein>
<proteinExistence type="predicted"/>
<sequence>MGFTPFGVLSSVQVLWAAKRALSCCLWASSSAPAPSATACKMCFCNVLCCTPMLHLVILLCCYQHGLQFVEGKCAGLLLVSEAASKHLICWHSGQAI</sequence>
<reference evidence="1" key="1">
    <citation type="submission" date="2017-08" db="EMBL/GenBank/DDBJ databases">
        <authorList>
            <person name="Polle J.E."/>
            <person name="Barry K."/>
            <person name="Cushman J."/>
            <person name="Schmutz J."/>
            <person name="Tran D."/>
            <person name="Hathwaick L.T."/>
            <person name="Yim W.C."/>
            <person name="Jenkins J."/>
            <person name="Mckie-Krisberg Z.M."/>
            <person name="Prochnik S."/>
            <person name="Lindquist E."/>
            <person name="Dockter R.B."/>
            <person name="Adam C."/>
            <person name="Molina H."/>
            <person name="Bunkerborg J."/>
            <person name="Jin E."/>
            <person name="Buchheim M."/>
            <person name="Magnuson J."/>
        </authorList>
    </citation>
    <scope>NUCLEOTIDE SEQUENCE</scope>
    <source>
        <strain evidence="1">CCAP 19/18</strain>
    </source>
</reference>
<dbReference type="Proteomes" id="UP000815325">
    <property type="component" value="Unassembled WGS sequence"/>
</dbReference>
<keyword evidence="2" id="KW-1185">Reference proteome</keyword>
<organism evidence="1 2">
    <name type="scientific">Dunaliella salina</name>
    <name type="common">Green alga</name>
    <name type="synonym">Protococcus salinus</name>
    <dbReference type="NCBI Taxonomy" id="3046"/>
    <lineage>
        <taxon>Eukaryota</taxon>
        <taxon>Viridiplantae</taxon>
        <taxon>Chlorophyta</taxon>
        <taxon>core chlorophytes</taxon>
        <taxon>Chlorophyceae</taxon>
        <taxon>CS clade</taxon>
        <taxon>Chlamydomonadales</taxon>
        <taxon>Dunaliellaceae</taxon>
        <taxon>Dunaliella</taxon>
    </lineage>
</organism>
<name>A0ABQ7GPV0_DUNSA</name>
<dbReference type="EMBL" id="MU069650">
    <property type="protein sequence ID" value="KAF5836639.1"/>
    <property type="molecule type" value="Genomic_DNA"/>
</dbReference>
<gene>
    <name evidence="1" type="ORF">DUNSADRAFT_5633</name>
</gene>
<comment type="caution">
    <text evidence="1">The sequence shown here is derived from an EMBL/GenBank/DDBJ whole genome shotgun (WGS) entry which is preliminary data.</text>
</comment>
<evidence type="ECO:0008006" key="3">
    <source>
        <dbReference type="Google" id="ProtNLM"/>
    </source>
</evidence>
<evidence type="ECO:0000313" key="1">
    <source>
        <dbReference type="EMBL" id="KAF5836639.1"/>
    </source>
</evidence>